<dbReference type="Proteomes" id="UP001285441">
    <property type="component" value="Unassembled WGS sequence"/>
</dbReference>
<reference evidence="1" key="2">
    <citation type="submission" date="2023-06" db="EMBL/GenBank/DDBJ databases">
        <authorList>
            <consortium name="Lawrence Berkeley National Laboratory"/>
            <person name="Haridas S."/>
            <person name="Hensen N."/>
            <person name="Bonometti L."/>
            <person name="Westerberg I."/>
            <person name="Brannstrom I.O."/>
            <person name="Guillou S."/>
            <person name="Cros-Aarteil S."/>
            <person name="Calhoun S."/>
            <person name="Kuo A."/>
            <person name="Mondo S."/>
            <person name="Pangilinan J."/>
            <person name="Riley R."/>
            <person name="LaButti K."/>
            <person name="Andreopoulos B."/>
            <person name="Lipzen A."/>
            <person name="Chen C."/>
            <person name="Yanf M."/>
            <person name="Daum C."/>
            <person name="Ng V."/>
            <person name="Clum A."/>
            <person name="Steindorff A."/>
            <person name="Ohm R."/>
            <person name="Martin F."/>
            <person name="Silar P."/>
            <person name="Natvig D."/>
            <person name="Lalanne C."/>
            <person name="Gautier V."/>
            <person name="Ament-velasquez S.L."/>
            <person name="Kruys A."/>
            <person name="Hutchinson M.I."/>
            <person name="Powell A.J."/>
            <person name="Barry K."/>
            <person name="Miller A.N."/>
            <person name="Grigoriev I.V."/>
            <person name="Debuchy R."/>
            <person name="Gladieux P."/>
            <person name="Thoren M.H."/>
            <person name="Johannesson H."/>
        </authorList>
    </citation>
    <scope>NUCLEOTIDE SEQUENCE</scope>
    <source>
        <strain evidence="1">CBS 232.78</strain>
    </source>
</reference>
<gene>
    <name evidence="1" type="ORF">B0H63DRAFT_477375</name>
</gene>
<evidence type="ECO:0000313" key="2">
    <source>
        <dbReference type="Proteomes" id="UP001285441"/>
    </source>
</evidence>
<evidence type="ECO:0008006" key="3">
    <source>
        <dbReference type="Google" id="ProtNLM"/>
    </source>
</evidence>
<sequence length="103" mass="11519">MLEGEFHSMKELSQLAPPNFIPKPHGWGQLTTAVDNPKTYYSLCDFIEFNPQVDPDAVRLCEKLVALHKSSKSPTGMFGLHTKVLRGNIPLETVWPQTGPTKN</sequence>
<protein>
    <recommendedName>
        <fullName evidence="3">Protein-ribulosamine 3-kinase</fullName>
    </recommendedName>
</protein>
<keyword evidence="2" id="KW-1185">Reference proteome</keyword>
<comment type="caution">
    <text evidence="1">The sequence shown here is derived from an EMBL/GenBank/DDBJ whole genome shotgun (WGS) entry which is preliminary data.</text>
</comment>
<dbReference type="EMBL" id="JAULSW010000006">
    <property type="protein sequence ID" value="KAK3377534.1"/>
    <property type="molecule type" value="Genomic_DNA"/>
</dbReference>
<organism evidence="1 2">
    <name type="scientific">Podospora didyma</name>
    <dbReference type="NCBI Taxonomy" id="330526"/>
    <lineage>
        <taxon>Eukaryota</taxon>
        <taxon>Fungi</taxon>
        <taxon>Dikarya</taxon>
        <taxon>Ascomycota</taxon>
        <taxon>Pezizomycotina</taxon>
        <taxon>Sordariomycetes</taxon>
        <taxon>Sordariomycetidae</taxon>
        <taxon>Sordariales</taxon>
        <taxon>Podosporaceae</taxon>
        <taxon>Podospora</taxon>
    </lineage>
</organism>
<proteinExistence type="predicted"/>
<name>A0AAE0NCE8_9PEZI</name>
<dbReference type="AlphaFoldDB" id="A0AAE0NCE8"/>
<evidence type="ECO:0000313" key="1">
    <source>
        <dbReference type="EMBL" id="KAK3377534.1"/>
    </source>
</evidence>
<accession>A0AAE0NCE8</accession>
<reference evidence="1" key="1">
    <citation type="journal article" date="2023" name="Mol. Phylogenet. Evol.">
        <title>Genome-scale phylogeny and comparative genomics of the fungal order Sordariales.</title>
        <authorList>
            <person name="Hensen N."/>
            <person name="Bonometti L."/>
            <person name="Westerberg I."/>
            <person name="Brannstrom I.O."/>
            <person name="Guillou S."/>
            <person name="Cros-Aarteil S."/>
            <person name="Calhoun S."/>
            <person name="Haridas S."/>
            <person name="Kuo A."/>
            <person name="Mondo S."/>
            <person name="Pangilinan J."/>
            <person name="Riley R."/>
            <person name="LaButti K."/>
            <person name="Andreopoulos B."/>
            <person name="Lipzen A."/>
            <person name="Chen C."/>
            <person name="Yan M."/>
            <person name="Daum C."/>
            <person name="Ng V."/>
            <person name="Clum A."/>
            <person name="Steindorff A."/>
            <person name="Ohm R.A."/>
            <person name="Martin F."/>
            <person name="Silar P."/>
            <person name="Natvig D.O."/>
            <person name="Lalanne C."/>
            <person name="Gautier V."/>
            <person name="Ament-Velasquez S.L."/>
            <person name="Kruys A."/>
            <person name="Hutchinson M.I."/>
            <person name="Powell A.J."/>
            <person name="Barry K."/>
            <person name="Miller A.N."/>
            <person name="Grigoriev I.V."/>
            <person name="Debuchy R."/>
            <person name="Gladieux P."/>
            <person name="Hiltunen Thoren M."/>
            <person name="Johannesson H."/>
        </authorList>
    </citation>
    <scope>NUCLEOTIDE SEQUENCE</scope>
    <source>
        <strain evidence="1">CBS 232.78</strain>
    </source>
</reference>